<reference evidence="14 15" key="3">
    <citation type="submission" date="2021-02" db="EMBL/GenBank/DDBJ databases">
        <authorList>
            <person name="Merkel A.Y."/>
        </authorList>
    </citation>
    <scope>NUCLEOTIDE SEQUENCE [LARGE SCALE GENOMIC DNA]</scope>
    <source>
        <strain evidence="14 15">T05b</strain>
    </source>
</reference>
<keyword evidence="8" id="KW-0472">Membrane</keyword>
<evidence type="ECO:0000256" key="1">
    <source>
        <dbReference type="ARBA" id="ARBA00004515"/>
    </source>
</evidence>
<dbReference type="NCBIfam" id="TIGR02193">
    <property type="entry name" value="heptsyl_trn_I"/>
    <property type="match status" value="1"/>
</dbReference>
<dbReference type="Pfam" id="PF01075">
    <property type="entry name" value="Glyco_transf_9"/>
    <property type="match status" value="1"/>
</dbReference>
<dbReference type="SUPFAM" id="SSF53756">
    <property type="entry name" value="UDP-Glycosyltransferase/glycogen phosphorylase"/>
    <property type="match status" value="1"/>
</dbReference>
<dbReference type="CDD" id="cd03789">
    <property type="entry name" value="GT9_LPS_heptosyltransferase"/>
    <property type="match status" value="1"/>
</dbReference>
<keyword evidence="7" id="KW-0448">Lipopolysaccharide biosynthesis</keyword>
<evidence type="ECO:0000256" key="11">
    <source>
        <dbReference type="ARBA" id="ARBA00044190"/>
    </source>
</evidence>
<dbReference type="RefSeq" id="WP_205459216.1">
    <property type="nucleotide sequence ID" value="NZ_JAFHKK010000015.1"/>
</dbReference>
<dbReference type="InterPro" id="IPR002201">
    <property type="entry name" value="Glyco_trans_9"/>
</dbReference>
<name>A0ABS2WSL7_9BACT</name>
<keyword evidence="3" id="KW-1003">Cell membrane</keyword>
<evidence type="ECO:0000256" key="3">
    <source>
        <dbReference type="ARBA" id="ARBA00022475"/>
    </source>
</evidence>
<accession>A0ABS2WSL7</accession>
<dbReference type="Proteomes" id="UP000703590">
    <property type="component" value="Unassembled WGS sequence"/>
</dbReference>
<comment type="caution">
    <text evidence="14">The sequence shown here is derived from an EMBL/GenBank/DDBJ whole genome shotgun (WGS) entry which is preliminary data.</text>
</comment>
<evidence type="ECO:0000256" key="5">
    <source>
        <dbReference type="ARBA" id="ARBA00022676"/>
    </source>
</evidence>
<dbReference type="PANTHER" id="PTHR30160:SF19">
    <property type="entry name" value="LIPOPOLYSACCHARIDE HEPTOSYLTRANSFERASE 1"/>
    <property type="match status" value="1"/>
</dbReference>
<keyword evidence="5" id="KW-0328">Glycosyltransferase</keyword>
<keyword evidence="6" id="KW-0808">Transferase</keyword>
<comment type="similarity">
    <text evidence="9">Belongs to the glycosyltransferase 9 family.</text>
</comment>
<evidence type="ECO:0000313" key="15">
    <source>
        <dbReference type="Proteomes" id="UP000703590"/>
    </source>
</evidence>
<comment type="subcellular location">
    <subcellularLocation>
        <location evidence="1">Cell inner membrane</location>
        <topology evidence="1">Peripheral membrane protein</topology>
        <orientation evidence="1">Cytoplasmic side</orientation>
    </subcellularLocation>
</comment>
<comment type="catalytic activity">
    <reaction evidence="13">
        <text>an alpha-Kdo-(2-&gt;4)-alpha-Kdo-(2-&gt;6)-lipid A + ADP-L-glycero-beta-D-manno-heptose = an L-alpha-D-Hep-(1-&gt;5)-[alpha-Kdo-(2-&gt;4)]-alpha-Kdo-(2-&gt;6)-lipid A + ADP + H(+)</text>
        <dbReference type="Rhea" id="RHEA:74067"/>
        <dbReference type="ChEBI" id="CHEBI:15378"/>
        <dbReference type="ChEBI" id="CHEBI:61506"/>
        <dbReference type="ChEBI" id="CHEBI:176431"/>
        <dbReference type="ChEBI" id="CHEBI:193068"/>
        <dbReference type="ChEBI" id="CHEBI:456216"/>
        <dbReference type="EC" id="2.4.99.23"/>
    </reaction>
</comment>
<evidence type="ECO:0000313" key="14">
    <source>
        <dbReference type="EMBL" id="MBN2964666.1"/>
    </source>
</evidence>
<proteinExistence type="inferred from homology"/>
<protein>
    <recommendedName>
        <fullName evidence="11">Lipopolysaccharide heptosyltransferase 1</fullName>
        <ecNumber evidence="10">2.4.99.23</ecNumber>
    </recommendedName>
    <alternativeName>
        <fullName evidence="12">ADP-heptose:lipopolysaccharide heptosyltransferase I</fullName>
    </alternativeName>
</protein>
<organism evidence="14 15">
    <name type="scientific">Sulfurospirillum tamanense</name>
    <dbReference type="NCBI Taxonomy" id="2813362"/>
    <lineage>
        <taxon>Bacteria</taxon>
        <taxon>Pseudomonadati</taxon>
        <taxon>Campylobacterota</taxon>
        <taxon>Epsilonproteobacteria</taxon>
        <taxon>Campylobacterales</taxon>
        <taxon>Sulfurospirillaceae</taxon>
        <taxon>Sulfurospirillum</taxon>
    </lineage>
</organism>
<evidence type="ECO:0000256" key="8">
    <source>
        <dbReference type="ARBA" id="ARBA00023136"/>
    </source>
</evidence>
<dbReference type="PANTHER" id="PTHR30160">
    <property type="entry name" value="TETRAACYLDISACCHARIDE 4'-KINASE-RELATED"/>
    <property type="match status" value="1"/>
</dbReference>
<comment type="pathway">
    <text evidence="2">Bacterial outer membrane biogenesis; LPS core biosynthesis.</text>
</comment>
<evidence type="ECO:0000256" key="7">
    <source>
        <dbReference type="ARBA" id="ARBA00022985"/>
    </source>
</evidence>
<gene>
    <name evidence="14" type="primary">waaC</name>
    <name evidence="14" type="ORF">JWV37_07730</name>
</gene>
<evidence type="ECO:0000256" key="9">
    <source>
        <dbReference type="ARBA" id="ARBA00043995"/>
    </source>
</evidence>
<evidence type="ECO:0000256" key="13">
    <source>
        <dbReference type="ARBA" id="ARBA00049201"/>
    </source>
</evidence>
<dbReference type="InterPro" id="IPR011908">
    <property type="entry name" value="LipoPS_heptosylTferase-I"/>
</dbReference>
<keyword evidence="4" id="KW-0997">Cell inner membrane</keyword>
<reference evidence="14 15" key="2">
    <citation type="submission" date="2021-02" db="EMBL/GenBank/DDBJ databases">
        <title>Sulfurospirillum tamanensis sp. nov.</title>
        <authorList>
            <person name="Frolova A."/>
            <person name="Merkel A."/>
            <person name="Slobodkin A."/>
        </authorList>
    </citation>
    <scope>NUCLEOTIDE SEQUENCE [LARGE SCALE GENOMIC DNA]</scope>
    <source>
        <strain evidence="14 15">T05b</strain>
    </source>
</reference>
<dbReference type="InterPro" id="IPR051199">
    <property type="entry name" value="LPS_LOS_Heptosyltrfase"/>
</dbReference>
<sequence>MKLSALGDIVHASIVLQIIHAHFPDVQVDWVVEERFAPLLEGHPLLRQVHAVSLKKAKGSVKNAWRQWQVLRALKRENYDMVIDLQGLIKSAVVSRALGGRCVAGFSGRSTREWPASLLYDVRAVVAYEENVIVRNVKLVCEALKLPFDRRAIDTKAPCLFSKSPLHVTLEQTPPNVLLVLGSSWPSKVYPKEKMALVAERLESASVWLCWGTAAEEEMAQWIAGHTHAQVLPKLSLPELVTLVEQCALVIGPDSGPTHVAWAQNRPSITLFGPTPSARNTYTTPVNVTIDCGKKIDAKRLNKHEMCIKTIAPETIVARAKELLHG</sequence>
<keyword evidence="15" id="KW-1185">Reference proteome</keyword>
<evidence type="ECO:0000256" key="2">
    <source>
        <dbReference type="ARBA" id="ARBA00004713"/>
    </source>
</evidence>
<evidence type="ECO:0000256" key="4">
    <source>
        <dbReference type="ARBA" id="ARBA00022519"/>
    </source>
</evidence>
<dbReference type="EC" id="2.4.99.23" evidence="10"/>
<reference evidence="15" key="1">
    <citation type="submission" date="2021-02" db="EMBL/GenBank/DDBJ databases">
        <title>Sulfurospirillum tamanensis sp. nov.</title>
        <authorList>
            <person name="Merkel A.Y."/>
        </authorList>
    </citation>
    <scope>NUCLEOTIDE SEQUENCE [LARGE SCALE GENOMIC DNA]</scope>
    <source>
        <strain evidence="15">T05b</strain>
    </source>
</reference>
<evidence type="ECO:0000256" key="10">
    <source>
        <dbReference type="ARBA" id="ARBA00044041"/>
    </source>
</evidence>
<dbReference type="EMBL" id="JAFHKK010000015">
    <property type="protein sequence ID" value="MBN2964666.1"/>
    <property type="molecule type" value="Genomic_DNA"/>
</dbReference>
<evidence type="ECO:0000256" key="12">
    <source>
        <dbReference type="ARBA" id="ARBA00044330"/>
    </source>
</evidence>
<dbReference type="Gene3D" id="3.40.50.2000">
    <property type="entry name" value="Glycogen Phosphorylase B"/>
    <property type="match status" value="2"/>
</dbReference>
<evidence type="ECO:0000256" key="6">
    <source>
        <dbReference type="ARBA" id="ARBA00022679"/>
    </source>
</evidence>